<gene>
    <name evidence="2" type="ORF">AN936_11475</name>
</gene>
<dbReference type="AlphaFoldDB" id="A0A0N9U6U7"/>
<dbReference type="Proteomes" id="UP000058074">
    <property type="component" value="Chromosome"/>
</dbReference>
<dbReference type="RefSeq" id="WP_054588259.1">
    <property type="nucleotide sequence ID" value="NZ_CP012700.1"/>
</dbReference>
<evidence type="ECO:0000256" key="1">
    <source>
        <dbReference type="SAM" id="MobiDB-lite"/>
    </source>
</evidence>
<organism evidence="2 3">
    <name type="scientific">Sphingopyxis macrogoltabida</name>
    <name type="common">Sphingomonas macrogoltabidus</name>
    <dbReference type="NCBI Taxonomy" id="33050"/>
    <lineage>
        <taxon>Bacteria</taxon>
        <taxon>Pseudomonadati</taxon>
        <taxon>Pseudomonadota</taxon>
        <taxon>Alphaproteobacteria</taxon>
        <taxon>Sphingomonadales</taxon>
        <taxon>Sphingomonadaceae</taxon>
        <taxon>Sphingopyxis</taxon>
    </lineage>
</organism>
<evidence type="ECO:0000313" key="3">
    <source>
        <dbReference type="Proteomes" id="UP000058074"/>
    </source>
</evidence>
<name>A0A0N9U6U7_SPHMC</name>
<reference evidence="2 3" key="1">
    <citation type="journal article" date="2015" name="Genome Announc.">
        <title>Complete Genome Sequence of Polypropylene Glycol- and Polyethylene Glycol-Degrading Sphingopyxis macrogoltabida Strain EY-1.</title>
        <authorList>
            <person name="Ohtsubo Y."/>
            <person name="Nagata Y."/>
            <person name="Numata M."/>
            <person name="Tsuchikane K."/>
            <person name="Hosoyama A."/>
            <person name="Yamazoe A."/>
            <person name="Tsuda M."/>
            <person name="Fujita N."/>
            <person name="Kawai F."/>
        </authorList>
    </citation>
    <scope>NUCLEOTIDE SEQUENCE [LARGE SCALE GENOMIC DNA]</scope>
    <source>
        <strain evidence="2 3">EY-1</strain>
    </source>
</reference>
<evidence type="ECO:0008006" key="4">
    <source>
        <dbReference type="Google" id="ProtNLM"/>
    </source>
</evidence>
<dbReference type="KEGG" id="smag:AN936_11475"/>
<sequence length="100" mass="10633">MTSDQDKPGPAPARARTSPFRRNRWIIPLAPEGARRQGAISALAFRLLGGRDPALDFLNTEDAALGGRPIAVATESEAGYANIEREIHARSVFPGATHGG</sequence>
<dbReference type="EMBL" id="CP012700">
    <property type="protein sequence ID" value="ALH80965.1"/>
    <property type="molecule type" value="Genomic_DNA"/>
</dbReference>
<evidence type="ECO:0000313" key="2">
    <source>
        <dbReference type="EMBL" id="ALH80965.1"/>
    </source>
</evidence>
<accession>A0A0N9U6U7</accession>
<dbReference type="PATRIC" id="fig|33050.5.peg.2372"/>
<feature type="region of interest" description="Disordered" evidence="1">
    <location>
        <begin position="1"/>
        <end position="22"/>
    </location>
</feature>
<dbReference type="OrthoDB" id="7473598at2"/>
<protein>
    <recommendedName>
        <fullName evidence="4">Antitoxin Xre/MbcA/ParS-like toxin-binding domain-containing protein</fullName>
    </recommendedName>
</protein>
<proteinExistence type="predicted"/>